<evidence type="ECO:0000313" key="4">
    <source>
        <dbReference type="Proteomes" id="UP000474718"/>
    </source>
</evidence>
<evidence type="ECO:0000313" key="2">
    <source>
        <dbReference type="EMBL" id="SHG35033.1"/>
    </source>
</evidence>
<sequence>MKNSGIYGVRRRVGDPSPTLERVCDSAGLTARVGVGGQRVQNDFDQILPWGGFRRCNLGPDGRVRAYFGEPGYRSDGEGGQVMVEIPRFYQLHLEREGWEYWLVSPCRQEGFRLSPAFLDARGQPLEHIYIGAYLCAPDGRGGVVSAAGRYGRIRTDRPTWRGLCRNLGPRWGMMDAVFLCDVLQLLFTVEFATLNSQSVMTGLTDLPYSAESPLLLSEQGANRAVVAEGYARQFRPGQGIALGWALGDNRVVPHAAVTGVTLLGGGRAAVSFDGPPADLEAGMLLYSSLWINGGADEVAASSGAAFADAQGQAPILWRGIENPYGNTWEWIDGVNILDLRPYVCTDPGAYSDCSITGAYRMVNYCDSPTDESPIVAWGEDPRLPFARFPTRSGEDGGPERYCGDFYWQRPGLRAVIFGGSWYNGRRAGIYCFSGWSAPEMIHVNTGARLLYR</sequence>
<reference evidence="3" key="2">
    <citation type="submission" date="2016-11" db="EMBL/GenBank/DDBJ databases">
        <authorList>
            <person name="Jaros S."/>
            <person name="Januszkiewicz K."/>
            <person name="Wedrychowicz H."/>
        </authorList>
    </citation>
    <scope>NUCLEOTIDE SEQUENCE [LARGE SCALE GENOMIC DNA]</scope>
    <source>
        <strain evidence="3">DSM 4029</strain>
    </source>
</reference>
<evidence type="ECO:0000313" key="1">
    <source>
        <dbReference type="EMBL" id="MZL70492.1"/>
    </source>
</evidence>
<dbReference type="Gene3D" id="3.90.1580.10">
    <property type="entry name" value="paralog of FGE (formylglycine-generating enzyme)"/>
    <property type="match status" value="1"/>
</dbReference>
<dbReference type="EMBL" id="FQVY01000003">
    <property type="protein sequence ID" value="SHG35033.1"/>
    <property type="molecule type" value="Genomic_DNA"/>
</dbReference>
<dbReference type="InterPro" id="IPR042095">
    <property type="entry name" value="SUMF_sf"/>
</dbReference>
<dbReference type="Proteomes" id="UP000474718">
    <property type="component" value="Unassembled WGS sequence"/>
</dbReference>
<dbReference type="EMBL" id="WWVX01000008">
    <property type="protein sequence ID" value="MZL70492.1"/>
    <property type="molecule type" value="Genomic_DNA"/>
</dbReference>
<protein>
    <submittedName>
        <fullName evidence="2">Uncharacterized protein</fullName>
    </submittedName>
</protein>
<name>A0AAQ1MEI0_9FIRM</name>
<dbReference type="RefSeq" id="WP_044991749.1">
    <property type="nucleotide sequence ID" value="NZ_FQVY01000003.1"/>
</dbReference>
<dbReference type="AlphaFoldDB" id="A0AAQ1MEI0"/>
<evidence type="ECO:0000313" key="3">
    <source>
        <dbReference type="Proteomes" id="UP000184089"/>
    </source>
</evidence>
<accession>A0AAQ1MEI0</accession>
<gene>
    <name evidence="1" type="ORF">GT747_12100</name>
    <name evidence="2" type="ORF">SAMN05444424_2206</name>
</gene>
<keyword evidence="4" id="KW-1185">Reference proteome</keyword>
<reference evidence="2" key="1">
    <citation type="submission" date="2016-11" db="EMBL/GenBank/DDBJ databases">
        <authorList>
            <person name="Varghese N."/>
            <person name="Submissions S."/>
        </authorList>
    </citation>
    <scope>NUCLEOTIDE SEQUENCE</scope>
    <source>
        <strain evidence="2">DSM 4029</strain>
    </source>
</reference>
<dbReference type="Proteomes" id="UP000184089">
    <property type="component" value="Unassembled WGS sequence"/>
</dbReference>
<proteinExistence type="predicted"/>
<organism evidence="2 3">
    <name type="scientific">Bittarella massiliensis</name>
    <name type="common">ex Durand et al. 2017</name>
    <dbReference type="NCBI Taxonomy" id="1720313"/>
    <lineage>
        <taxon>Bacteria</taxon>
        <taxon>Bacillati</taxon>
        <taxon>Bacillota</taxon>
        <taxon>Clostridia</taxon>
        <taxon>Eubacteriales</taxon>
        <taxon>Oscillospiraceae</taxon>
        <taxon>Bittarella (ex Durand et al. 2017)</taxon>
    </lineage>
</organism>
<comment type="caution">
    <text evidence="2">The sequence shown here is derived from an EMBL/GenBank/DDBJ whole genome shotgun (WGS) entry which is preliminary data.</text>
</comment>
<dbReference type="SUPFAM" id="SSF56436">
    <property type="entry name" value="C-type lectin-like"/>
    <property type="match status" value="1"/>
</dbReference>
<dbReference type="InterPro" id="IPR016187">
    <property type="entry name" value="CTDL_fold"/>
</dbReference>
<reference evidence="1 4" key="3">
    <citation type="journal article" date="2019" name="Nat. Med.">
        <title>A library of human gut bacterial isolates paired with longitudinal multiomics data enables mechanistic microbiome research.</title>
        <authorList>
            <person name="Poyet M."/>
            <person name="Groussin M."/>
            <person name="Gibbons S.M."/>
            <person name="Avila-Pacheco J."/>
            <person name="Jiang X."/>
            <person name="Kearney S.M."/>
            <person name="Perrotta A.R."/>
            <person name="Berdy B."/>
            <person name="Zhao S."/>
            <person name="Lieberman T.D."/>
            <person name="Swanson P.K."/>
            <person name="Smith M."/>
            <person name="Roesemann S."/>
            <person name="Alexander J.E."/>
            <person name="Rich S.A."/>
            <person name="Livny J."/>
            <person name="Vlamakis H."/>
            <person name="Clish C."/>
            <person name="Bullock K."/>
            <person name="Deik A."/>
            <person name="Scott J."/>
            <person name="Pierce K.A."/>
            <person name="Xavier R.J."/>
            <person name="Alm E.J."/>
        </authorList>
    </citation>
    <scope>NUCLEOTIDE SEQUENCE [LARGE SCALE GENOMIC DNA]</scope>
    <source>
        <strain evidence="1 4">BIOML-A2</strain>
    </source>
</reference>